<dbReference type="InterPro" id="IPR053196">
    <property type="entry name" value="Lipoprotein_YbaY-like"/>
</dbReference>
<dbReference type="Pfam" id="PF09619">
    <property type="entry name" value="YscW"/>
    <property type="match status" value="1"/>
</dbReference>
<evidence type="ECO:0000256" key="1">
    <source>
        <dbReference type="SAM" id="SignalP"/>
    </source>
</evidence>
<organism evidence="3 4">
    <name type="scientific">Pseudoalteromonas prydzensis</name>
    <dbReference type="NCBI Taxonomy" id="182141"/>
    <lineage>
        <taxon>Bacteria</taxon>
        <taxon>Pseudomonadati</taxon>
        <taxon>Pseudomonadota</taxon>
        <taxon>Gammaproteobacteria</taxon>
        <taxon>Alteromonadales</taxon>
        <taxon>Pseudoalteromonadaceae</taxon>
        <taxon>Pseudoalteromonas</taxon>
    </lineage>
</organism>
<reference evidence="3 4" key="1">
    <citation type="submission" date="2020-07" db="EMBL/GenBank/DDBJ databases">
        <title>Halophilic bacteria isolated from french cheeses.</title>
        <authorList>
            <person name="Kothe C.I."/>
            <person name="Farah-Kraiem B."/>
            <person name="Renault P."/>
            <person name="Dridi B."/>
        </authorList>
    </citation>
    <scope>NUCLEOTIDE SEQUENCE [LARGE SCALE GENOMIC DNA]</scope>
    <source>
        <strain evidence="3 4">FME14</strain>
    </source>
</reference>
<keyword evidence="4" id="KW-1185">Reference proteome</keyword>
<evidence type="ECO:0000313" key="4">
    <source>
        <dbReference type="Proteomes" id="UP000707245"/>
    </source>
</evidence>
<feature type="chain" id="PRO_5046265431" evidence="1">
    <location>
        <begin position="28"/>
        <end position="270"/>
    </location>
</feature>
<evidence type="ECO:0000313" key="3">
    <source>
        <dbReference type="EMBL" id="MBE0457801.1"/>
    </source>
</evidence>
<feature type="domain" description="DUF306" evidence="2">
    <location>
        <begin position="160"/>
        <end position="266"/>
    </location>
</feature>
<dbReference type="Proteomes" id="UP000707245">
    <property type="component" value="Unassembled WGS sequence"/>
</dbReference>
<dbReference type="Pfam" id="PF03724">
    <property type="entry name" value="META"/>
    <property type="match status" value="1"/>
</dbReference>
<feature type="signal peptide" evidence="1">
    <location>
        <begin position="1"/>
        <end position="27"/>
    </location>
</feature>
<evidence type="ECO:0000259" key="2">
    <source>
        <dbReference type="Pfam" id="PF03724"/>
    </source>
</evidence>
<dbReference type="EMBL" id="RRZA01000027">
    <property type="protein sequence ID" value="MBE0457801.1"/>
    <property type="molecule type" value="Genomic_DNA"/>
</dbReference>
<keyword evidence="1" id="KW-0732">Signal</keyword>
<dbReference type="PANTHER" id="PTHR38013:SF1">
    <property type="entry name" value="GLYCOPROTEIN_POLYSACCHARIDE METABOLISM"/>
    <property type="match status" value="1"/>
</dbReference>
<dbReference type="InterPro" id="IPR039366">
    <property type="entry name" value="Pilotin"/>
</dbReference>
<name>A0ABR9FLU3_9GAMM</name>
<dbReference type="Gene3D" id="2.40.128.270">
    <property type="match status" value="1"/>
</dbReference>
<comment type="caution">
    <text evidence="3">The sequence shown here is derived from an EMBL/GenBank/DDBJ whole genome shotgun (WGS) entry which is preliminary data.</text>
</comment>
<protein>
    <submittedName>
        <fullName evidence="3">META domain-containing protein</fullName>
    </submittedName>
</protein>
<dbReference type="PROSITE" id="PS51257">
    <property type="entry name" value="PROKAR_LIPOPROTEIN"/>
    <property type="match status" value="1"/>
</dbReference>
<dbReference type="InterPro" id="IPR038670">
    <property type="entry name" value="HslJ-like_sf"/>
</dbReference>
<proteinExistence type="predicted"/>
<dbReference type="RefSeq" id="WP_192541663.1">
    <property type="nucleotide sequence ID" value="NZ_JBQDLW010000025.1"/>
</dbReference>
<gene>
    <name evidence="3" type="ORF">EI167_10155</name>
</gene>
<dbReference type="PANTHER" id="PTHR38013">
    <property type="entry name" value="GLYCOPROTEIN/POLYSACCHARIDE METABOLISM"/>
    <property type="match status" value="1"/>
</dbReference>
<accession>A0ABR9FLU3</accession>
<sequence>MLLHKPHTMLKSIVGISLLASSAVVLSGCQTQPEATEQTTEDAAMATLTTQVTYLDRSMLRPGSQLTVTLADVSKMDAKAEVISQQTVDINGAPPYTVELSYDASKMDQRHRYSVIARITNQDQLIYVSTTYNNPFEQSAQAAPYEVVVSKVAPQKPDVDLVNTYFKAITLNGEKVTVETKEPFIQFSADNKSHGFLGCNNFTGSYQVNQQSLTFSPQASTKKMCFKGMEQEAAMSAVLQNTAKWEIKGELLSLKDQQGNELATFKATYF</sequence>
<dbReference type="InterPro" id="IPR005184">
    <property type="entry name" value="DUF306_Meta_HslJ"/>
</dbReference>